<protein>
    <submittedName>
        <fullName evidence="3">Uncharacterized protein</fullName>
    </submittedName>
</protein>
<keyword evidence="2" id="KW-0812">Transmembrane</keyword>
<feature type="compositionally biased region" description="Pro residues" evidence="1">
    <location>
        <begin position="33"/>
        <end position="68"/>
    </location>
</feature>
<feature type="compositionally biased region" description="Pro residues" evidence="1">
    <location>
        <begin position="76"/>
        <end position="87"/>
    </location>
</feature>
<organism evidence="3">
    <name type="scientific">Streptomyces pristinaespiralis</name>
    <dbReference type="NCBI Taxonomy" id="38300"/>
    <lineage>
        <taxon>Bacteria</taxon>
        <taxon>Bacillati</taxon>
        <taxon>Actinomycetota</taxon>
        <taxon>Actinomycetes</taxon>
        <taxon>Kitasatosporales</taxon>
        <taxon>Streptomycetaceae</taxon>
        <taxon>Streptomyces</taxon>
    </lineage>
</organism>
<dbReference type="Proteomes" id="UP000060513">
    <property type="component" value="Chromosome"/>
</dbReference>
<dbReference type="STRING" id="38300.SPRI_5947"/>
<feature type="region of interest" description="Disordered" evidence="1">
    <location>
        <begin position="1"/>
        <end position="151"/>
    </location>
</feature>
<feature type="transmembrane region" description="Helical" evidence="2">
    <location>
        <begin position="172"/>
        <end position="195"/>
    </location>
</feature>
<evidence type="ECO:0000256" key="2">
    <source>
        <dbReference type="SAM" id="Phobius"/>
    </source>
</evidence>
<dbReference type="KEGG" id="spri:SPRI_5947"/>
<evidence type="ECO:0000256" key="1">
    <source>
        <dbReference type="SAM" id="MobiDB-lite"/>
    </source>
</evidence>
<name>A0A0M3QK71_STRPR</name>
<dbReference type="AlphaFoldDB" id="A0A0M3QK71"/>
<keyword evidence="2" id="KW-0472">Membrane</keyword>
<evidence type="ECO:0000313" key="3">
    <source>
        <dbReference type="EMBL" id="ALC24253.1"/>
    </source>
</evidence>
<dbReference type="PATRIC" id="fig|38300.4.peg.6223"/>
<proteinExistence type="predicted"/>
<gene>
    <name evidence="3" type="ORF">SPRI_5947</name>
</gene>
<sequence length="418" mass="42731">MPAARSGPTAPPARPGTGVPPSRPSTGAAPDRPVSPPPARPAQATPPPAAAPARPVPPPRPAAAPPSRPATGADRPAPPGAVPPPRPGRPDGPGDGSIPEVETTTRLRPVTDGPGPAAPARPARPPRPVGSVDMTPRPDAPRPPAQLWIPPETPAEMTTRLRPVRTRHPARTVGAVAAVVLGLGLIGGAVTGTWLTGDSSADTAEGNVYAEVRTAWHSVPVDTLFPRTLDGDGAGPGGADRVWTRIAVAPDSDCATALDPLLTKALEPVGCARVLRATYTDATASSVTTVGMVFTEADEKGMLALHNRFTTESLGERTDLMPRTFPAKGTVSARFGDEQRASWTVEVVTEAPVVVYAVSGFADGRAVADPQPADEAQAEGATNAPAQAGLGHEATGLAERIEKGLRGAVGEKGTEESR</sequence>
<evidence type="ECO:0000313" key="4">
    <source>
        <dbReference type="Proteomes" id="UP000060513"/>
    </source>
</evidence>
<keyword evidence="2" id="KW-1133">Transmembrane helix</keyword>
<dbReference type="EMBL" id="CP011340">
    <property type="protein sequence ID" value="ALC24253.1"/>
    <property type="molecule type" value="Genomic_DNA"/>
</dbReference>
<feature type="region of interest" description="Disordered" evidence="1">
    <location>
        <begin position="367"/>
        <end position="397"/>
    </location>
</feature>
<accession>A0A0M3QK71</accession>
<reference evidence="3 4" key="1">
    <citation type="submission" date="2015-08" db="EMBL/GenBank/DDBJ databases">
        <title>Genome sequence of the pristinamycin over-producing bacterium Streptomyces pristinaespiralis HCCB10218.</title>
        <authorList>
            <person name="Tian J."/>
            <person name="Yang J."/>
            <person name="Li L."/>
            <person name="Ruan L."/>
            <person name="Wei W."/>
            <person name="Zheng G."/>
            <person name="Wei Z."/>
            <person name="Yang S."/>
            <person name="Ge M."/>
            <person name="Jiang W."/>
            <person name="Lu Y."/>
        </authorList>
    </citation>
    <scope>NUCLEOTIDE SEQUENCE [LARGE SCALE GENOMIC DNA]</scope>
    <source>
        <strain evidence="3 4">HCCB 10218</strain>
    </source>
</reference>
<feature type="compositionally biased region" description="Pro residues" evidence="1">
    <location>
        <begin position="116"/>
        <end position="128"/>
    </location>
</feature>